<evidence type="ECO:0000313" key="2">
    <source>
        <dbReference type="Proteomes" id="UP000054477"/>
    </source>
</evidence>
<dbReference type="AlphaFoldDB" id="A0A0C9WVW6"/>
<evidence type="ECO:0000313" key="1">
    <source>
        <dbReference type="EMBL" id="KIK03725.1"/>
    </source>
</evidence>
<gene>
    <name evidence="1" type="ORF">K443DRAFT_94606</name>
</gene>
<keyword evidence="2" id="KW-1185">Reference proteome</keyword>
<organism evidence="1 2">
    <name type="scientific">Laccaria amethystina LaAM-08-1</name>
    <dbReference type="NCBI Taxonomy" id="1095629"/>
    <lineage>
        <taxon>Eukaryota</taxon>
        <taxon>Fungi</taxon>
        <taxon>Dikarya</taxon>
        <taxon>Basidiomycota</taxon>
        <taxon>Agaricomycotina</taxon>
        <taxon>Agaricomycetes</taxon>
        <taxon>Agaricomycetidae</taxon>
        <taxon>Agaricales</taxon>
        <taxon>Agaricineae</taxon>
        <taxon>Hydnangiaceae</taxon>
        <taxon>Laccaria</taxon>
    </lineage>
</organism>
<protein>
    <submittedName>
        <fullName evidence="1">Uncharacterized protein</fullName>
    </submittedName>
</protein>
<name>A0A0C9WVW6_9AGAR</name>
<proteinExistence type="predicted"/>
<accession>A0A0C9WVW6</accession>
<dbReference type="HOGENOM" id="CLU_1754058_0_0_1"/>
<dbReference type="Proteomes" id="UP000054477">
    <property type="component" value="Unassembled WGS sequence"/>
</dbReference>
<reference evidence="1 2" key="1">
    <citation type="submission" date="2014-04" db="EMBL/GenBank/DDBJ databases">
        <authorList>
            <consortium name="DOE Joint Genome Institute"/>
            <person name="Kuo A."/>
            <person name="Kohler A."/>
            <person name="Nagy L.G."/>
            <person name="Floudas D."/>
            <person name="Copeland A."/>
            <person name="Barry K.W."/>
            <person name="Cichocki N."/>
            <person name="Veneault-Fourrey C."/>
            <person name="LaButti K."/>
            <person name="Lindquist E.A."/>
            <person name="Lipzen A."/>
            <person name="Lundell T."/>
            <person name="Morin E."/>
            <person name="Murat C."/>
            <person name="Sun H."/>
            <person name="Tunlid A."/>
            <person name="Henrissat B."/>
            <person name="Grigoriev I.V."/>
            <person name="Hibbett D.S."/>
            <person name="Martin F."/>
            <person name="Nordberg H.P."/>
            <person name="Cantor M.N."/>
            <person name="Hua S.X."/>
        </authorList>
    </citation>
    <scope>NUCLEOTIDE SEQUENCE [LARGE SCALE GENOMIC DNA]</scope>
    <source>
        <strain evidence="1 2">LaAM-08-1</strain>
    </source>
</reference>
<dbReference type="EMBL" id="KN838577">
    <property type="protein sequence ID" value="KIK03725.1"/>
    <property type="molecule type" value="Genomic_DNA"/>
</dbReference>
<reference evidence="2" key="2">
    <citation type="submission" date="2015-01" db="EMBL/GenBank/DDBJ databases">
        <title>Evolutionary Origins and Diversification of the Mycorrhizal Mutualists.</title>
        <authorList>
            <consortium name="DOE Joint Genome Institute"/>
            <consortium name="Mycorrhizal Genomics Consortium"/>
            <person name="Kohler A."/>
            <person name="Kuo A."/>
            <person name="Nagy L.G."/>
            <person name="Floudas D."/>
            <person name="Copeland A."/>
            <person name="Barry K.W."/>
            <person name="Cichocki N."/>
            <person name="Veneault-Fourrey C."/>
            <person name="LaButti K."/>
            <person name="Lindquist E.A."/>
            <person name="Lipzen A."/>
            <person name="Lundell T."/>
            <person name="Morin E."/>
            <person name="Murat C."/>
            <person name="Riley R."/>
            <person name="Ohm R."/>
            <person name="Sun H."/>
            <person name="Tunlid A."/>
            <person name="Henrissat B."/>
            <person name="Grigoriev I.V."/>
            <person name="Hibbett D.S."/>
            <person name="Martin F."/>
        </authorList>
    </citation>
    <scope>NUCLEOTIDE SEQUENCE [LARGE SCALE GENOMIC DNA]</scope>
    <source>
        <strain evidence="2">LaAM-08-1</strain>
    </source>
</reference>
<sequence length="185" mass="21250">MSTSTGTLRKHLAGEHIEESVTSCDNLGIKITAEGVLPAVREFRDQPEPTSLEGECQEYTKEAFVEAILEFIVGDDLSLNIVESPRLKKIFLLLREELKESDIPSRTTMRNRIEQVYDEHMDQLEGEMAVSKIIYMFRLQQILIACQMGWLTCDNASNNDTMFTHLATLLQKRKIKINMSERRIQ</sequence>
<dbReference type="OrthoDB" id="3250324at2759"/>